<organism evidence="2">
    <name type="scientific">Rouxiella sp. WC2420</name>
    <dbReference type="NCBI Taxonomy" id="3234145"/>
    <lineage>
        <taxon>Bacteria</taxon>
        <taxon>Pseudomonadati</taxon>
        <taxon>Pseudomonadota</taxon>
        <taxon>Gammaproteobacteria</taxon>
        <taxon>Enterobacterales</taxon>
        <taxon>Yersiniaceae</taxon>
        <taxon>Rouxiella</taxon>
    </lineage>
</organism>
<sequence length="399" mass="44208">MPQSTYMFKHYSDKLRQQPQTTQEREERDRDFGGFSNNQFYRETIKKHFSKNHPQSPRDSDDRYTVRQAYNLIDESDTQMEDLNIRLSFMHELKLAKALKIQTAKAVVSSGVKSAGAYAGMVLGGGVGTMVAGPAGTLMGGIAGATVGGFFGKKVYKNAERELGKKMGWNKTAKGIYPSTKDIGASIASAYLGADIDAKEFKNSVEGHAKKGLNKSIISGELKIILKVLKYLPLSDLYKIGYERNKAKKPLSINKQGKIVDLFEQLEDVLNKEYENVQLPISRLSPTDDGIAPSITSAIKEFQNYKMPFETKITLAVIKDKYESAKKFIASNRVLIAKLSPVDESDFSTGAIANRELIAKDQADKEAKVKEEMKATALKDGYEGDSLGETSSNRWNTPL</sequence>
<feature type="compositionally biased region" description="Basic and acidic residues" evidence="1">
    <location>
        <begin position="23"/>
        <end position="32"/>
    </location>
</feature>
<accession>A0AB39VYR1</accession>
<proteinExistence type="predicted"/>
<feature type="compositionally biased region" description="Polar residues" evidence="1">
    <location>
        <begin position="388"/>
        <end position="399"/>
    </location>
</feature>
<reference evidence="2" key="1">
    <citation type="submission" date="2024-07" db="EMBL/GenBank/DDBJ databases">
        <authorList>
            <person name="Biller S.J."/>
        </authorList>
    </citation>
    <scope>NUCLEOTIDE SEQUENCE</scope>
    <source>
        <strain evidence="2">WC2420</strain>
    </source>
</reference>
<gene>
    <name evidence="2" type="ORF">AB3G37_10950</name>
</gene>
<name>A0AB39VYR1_9GAMM</name>
<protein>
    <recommendedName>
        <fullName evidence="3">Glycine zipper domain-containing protein</fullName>
    </recommendedName>
</protein>
<dbReference type="AlphaFoldDB" id="A0AB39VYR1"/>
<dbReference type="EMBL" id="CP165628">
    <property type="protein sequence ID" value="XDU74556.1"/>
    <property type="molecule type" value="Genomic_DNA"/>
</dbReference>
<feature type="region of interest" description="Disordered" evidence="1">
    <location>
        <begin position="1"/>
        <end position="36"/>
    </location>
</feature>
<feature type="region of interest" description="Disordered" evidence="1">
    <location>
        <begin position="380"/>
        <end position="399"/>
    </location>
</feature>
<dbReference type="RefSeq" id="WP_369790703.1">
    <property type="nucleotide sequence ID" value="NZ_CP165628.1"/>
</dbReference>
<evidence type="ECO:0008006" key="3">
    <source>
        <dbReference type="Google" id="ProtNLM"/>
    </source>
</evidence>
<evidence type="ECO:0000256" key="1">
    <source>
        <dbReference type="SAM" id="MobiDB-lite"/>
    </source>
</evidence>
<evidence type="ECO:0000313" key="2">
    <source>
        <dbReference type="EMBL" id="XDU74556.1"/>
    </source>
</evidence>